<keyword evidence="2" id="KW-1185">Reference proteome</keyword>
<evidence type="ECO:0000313" key="1">
    <source>
        <dbReference type="EMBL" id="KAJ3666090.1"/>
    </source>
</evidence>
<reference evidence="1" key="1">
    <citation type="journal article" date="2023" name="G3 (Bethesda)">
        <title>Whole genome assemblies of Zophobas morio and Tenebrio molitor.</title>
        <authorList>
            <person name="Kaur S."/>
            <person name="Stinson S.A."/>
            <person name="diCenzo G.C."/>
        </authorList>
    </citation>
    <scope>NUCLEOTIDE SEQUENCE</scope>
    <source>
        <strain evidence="1">QUZm001</strain>
    </source>
</reference>
<evidence type="ECO:0000313" key="2">
    <source>
        <dbReference type="Proteomes" id="UP001168821"/>
    </source>
</evidence>
<dbReference type="Pfam" id="PF03564">
    <property type="entry name" value="DUF1759"/>
    <property type="match status" value="1"/>
</dbReference>
<comment type="caution">
    <text evidence="1">The sequence shown here is derived from an EMBL/GenBank/DDBJ whole genome shotgun (WGS) entry which is preliminary data.</text>
</comment>
<name>A0AA38IZ95_9CUCU</name>
<dbReference type="InterPro" id="IPR005312">
    <property type="entry name" value="DUF1759"/>
</dbReference>
<dbReference type="AlphaFoldDB" id="A0AA38IZ95"/>
<dbReference type="EMBL" id="JALNTZ010000001">
    <property type="protein sequence ID" value="KAJ3666090.1"/>
    <property type="molecule type" value="Genomic_DNA"/>
</dbReference>
<sequence length="328" mass="37203">MATMDRVVVPGPQLLRRMKNLALIEGTDLNDQANQSAIIANFEMAQEIRAESEQLFGSCLIDEGEVEKLDKINQLEIDIDGTFGKIKALHVLVLRIIDAHKSASVPDKTPVQLSIRLAPINLIKFDGTLKTWPTFRDLFKVSVHTNFVYSNMERFHMLITHLSGEPLSIVKSLPISDGNYPIVYESLINRYENKRLLVITYWQSVNNANKATSDSPQSLCNLVNSFTENLAAIDQIRGSLNPPASLWDFTLFNWMLSKLDASTRKRFELENSGIDFLTFNSLKNFVLRQCKALETILRPGQWRNERTPSQNYSNSIHPTSGVSYRTLL</sequence>
<dbReference type="Proteomes" id="UP001168821">
    <property type="component" value="Unassembled WGS sequence"/>
</dbReference>
<protein>
    <submittedName>
        <fullName evidence="1">Uncharacterized protein</fullName>
    </submittedName>
</protein>
<gene>
    <name evidence="1" type="ORF">Zmor_001545</name>
</gene>
<organism evidence="1 2">
    <name type="scientific">Zophobas morio</name>
    <dbReference type="NCBI Taxonomy" id="2755281"/>
    <lineage>
        <taxon>Eukaryota</taxon>
        <taxon>Metazoa</taxon>
        <taxon>Ecdysozoa</taxon>
        <taxon>Arthropoda</taxon>
        <taxon>Hexapoda</taxon>
        <taxon>Insecta</taxon>
        <taxon>Pterygota</taxon>
        <taxon>Neoptera</taxon>
        <taxon>Endopterygota</taxon>
        <taxon>Coleoptera</taxon>
        <taxon>Polyphaga</taxon>
        <taxon>Cucujiformia</taxon>
        <taxon>Tenebrionidae</taxon>
        <taxon>Zophobas</taxon>
    </lineage>
</organism>
<proteinExistence type="predicted"/>
<accession>A0AA38IZ95</accession>